<evidence type="ECO:0000313" key="2">
    <source>
        <dbReference type="EMBL" id="MCF4142349.1"/>
    </source>
</evidence>
<keyword evidence="3" id="KW-1185">Reference proteome</keyword>
<dbReference type="SUPFAM" id="SSF50729">
    <property type="entry name" value="PH domain-like"/>
    <property type="match status" value="1"/>
</dbReference>
<dbReference type="Proteomes" id="UP001200430">
    <property type="component" value="Unassembled WGS sequence"/>
</dbReference>
<evidence type="ECO:0000313" key="3">
    <source>
        <dbReference type="Proteomes" id="UP001200430"/>
    </source>
</evidence>
<dbReference type="PANTHER" id="PTHR35796:SF3">
    <property type="entry name" value="BHLH DOMAIN-CONTAINING PROTEIN"/>
    <property type="match status" value="1"/>
</dbReference>
<dbReference type="PANTHER" id="PTHR35796">
    <property type="entry name" value="HYPOTHETICAL CYTOSOLIC PROTEIN"/>
    <property type="match status" value="1"/>
</dbReference>
<reference evidence="2 3" key="1">
    <citation type="submission" date="2022-01" db="EMBL/GenBank/DDBJ databases">
        <title>Dethiosulfovibrio faecalis sp. nov., a novel proteolytic, non-sulfur-reducing bacterium isolated from a marine aquaculture solid waste bioreactor.</title>
        <authorList>
            <person name="Grabowski S."/>
            <person name="Apolinario E."/>
            <person name="Schneider N."/>
            <person name="Marshall C.W."/>
            <person name="Sowers K.R."/>
        </authorList>
    </citation>
    <scope>NUCLEOTIDE SEQUENCE [LARGE SCALE GENOMIC DNA]</scope>
    <source>
        <strain evidence="2 3">DSM 12537</strain>
    </source>
</reference>
<organism evidence="2 3">
    <name type="scientific">Dethiosulfovibrio marinus</name>
    <dbReference type="NCBI Taxonomy" id="133532"/>
    <lineage>
        <taxon>Bacteria</taxon>
        <taxon>Thermotogati</taxon>
        <taxon>Synergistota</taxon>
        <taxon>Synergistia</taxon>
        <taxon>Synergistales</taxon>
        <taxon>Dethiosulfovibrionaceae</taxon>
        <taxon>Dethiosulfovibrio</taxon>
    </lineage>
</organism>
<gene>
    <name evidence="2" type="ORF">L2W38_05940</name>
</gene>
<dbReference type="InterPro" id="IPR012544">
    <property type="entry name" value="PHb"/>
</dbReference>
<protein>
    <submittedName>
        <fullName evidence="2">PH domain-containing protein</fullName>
    </submittedName>
</protein>
<dbReference type="CDD" id="cd13225">
    <property type="entry name" value="PH-like_bacteria"/>
    <property type="match status" value="1"/>
</dbReference>
<dbReference type="Gene3D" id="2.30.29.50">
    <property type="entry name" value="Bacterial Pleckstrin homology domain"/>
    <property type="match status" value="1"/>
</dbReference>
<name>A0ABS9EMC8_9BACT</name>
<dbReference type="InterPro" id="IPR037063">
    <property type="entry name" value="PHb_sf"/>
</dbReference>
<proteinExistence type="predicted"/>
<comment type="caution">
    <text evidence="2">The sequence shown here is derived from an EMBL/GenBank/DDBJ whole genome shotgun (WGS) entry which is preliminary data.</text>
</comment>
<dbReference type="Pfam" id="PF08000">
    <property type="entry name" value="bPH_1"/>
    <property type="match status" value="1"/>
</dbReference>
<dbReference type="RefSeq" id="WP_236099082.1">
    <property type="nucleotide sequence ID" value="NZ_JAKGUD010000004.1"/>
</dbReference>
<feature type="domain" description="Bacterial Pleckstrin homology" evidence="1">
    <location>
        <begin position="2"/>
        <end position="122"/>
    </location>
</feature>
<dbReference type="EMBL" id="JAKGUD010000004">
    <property type="protein sequence ID" value="MCF4142349.1"/>
    <property type="molecule type" value="Genomic_DNA"/>
</dbReference>
<evidence type="ECO:0000259" key="1">
    <source>
        <dbReference type="Pfam" id="PF08000"/>
    </source>
</evidence>
<sequence length="124" mass="14044">MGLIRGLMGHATETDLEKVREEFASMLIEGEDVQAAYKLVRDMFVFTDKRLIVMDKQGMTGKKISYLTVPYGSIVCFSKESAGHFDLDAELKIWVRGQDIPLTYEFKKDSSIEDIYRILGAAVL</sequence>
<accession>A0ABS9EMC8</accession>